<dbReference type="EMBL" id="KK113851">
    <property type="protein sequence ID" value="KFM61174.1"/>
    <property type="molecule type" value="Genomic_DNA"/>
</dbReference>
<proteinExistence type="predicted"/>
<accession>A0A087T7T5</accession>
<evidence type="ECO:0000313" key="2">
    <source>
        <dbReference type="EMBL" id="KFM61174.1"/>
    </source>
</evidence>
<sequence>MQYSPLKKARFGIKSFLLCESKSGYMWDAIIYSGMGTNFDNSFYDLSMSARVVMTLTKPLLDKGYCLTMDNFYNSPGLVHMLIKRKTDVCGTLQ</sequence>
<protein>
    <submittedName>
        <fullName evidence="2">PiggyBac transposable element-derived protein 4</fullName>
    </submittedName>
</protein>
<feature type="non-terminal residue" evidence="2">
    <location>
        <position position="94"/>
    </location>
</feature>
<reference evidence="2 3" key="1">
    <citation type="submission" date="2013-11" db="EMBL/GenBank/DDBJ databases">
        <title>Genome sequencing of Stegodyphus mimosarum.</title>
        <authorList>
            <person name="Bechsgaard J."/>
        </authorList>
    </citation>
    <scope>NUCLEOTIDE SEQUENCE [LARGE SCALE GENOMIC DNA]</scope>
</reference>
<keyword evidence="3" id="KW-1185">Reference proteome</keyword>
<dbReference type="InterPro" id="IPR029526">
    <property type="entry name" value="PGBD"/>
</dbReference>
<dbReference type="PANTHER" id="PTHR46599:SF3">
    <property type="entry name" value="PIGGYBAC TRANSPOSABLE ELEMENT-DERIVED PROTEIN 4"/>
    <property type="match status" value="1"/>
</dbReference>
<organism evidence="2 3">
    <name type="scientific">Stegodyphus mimosarum</name>
    <name type="common">African social velvet spider</name>
    <dbReference type="NCBI Taxonomy" id="407821"/>
    <lineage>
        <taxon>Eukaryota</taxon>
        <taxon>Metazoa</taxon>
        <taxon>Ecdysozoa</taxon>
        <taxon>Arthropoda</taxon>
        <taxon>Chelicerata</taxon>
        <taxon>Arachnida</taxon>
        <taxon>Araneae</taxon>
        <taxon>Araneomorphae</taxon>
        <taxon>Entelegynae</taxon>
        <taxon>Eresoidea</taxon>
        <taxon>Eresidae</taxon>
        <taxon>Stegodyphus</taxon>
    </lineage>
</organism>
<name>A0A087T7T5_STEMI</name>
<feature type="domain" description="PiggyBac transposable element-derived protein" evidence="1">
    <location>
        <begin position="2"/>
        <end position="94"/>
    </location>
</feature>
<dbReference type="PANTHER" id="PTHR46599">
    <property type="entry name" value="PIGGYBAC TRANSPOSABLE ELEMENT-DERIVED PROTEIN 4"/>
    <property type="match status" value="1"/>
</dbReference>
<gene>
    <name evidence="2" type="ORF">X975_22415</name>
</gene>
<evidence type="ECO:0000313" key="3">
    <source>
        <dbReference type="Proteomes" id="UP000054359"/>
    </source>
</evidence>
<dbReference type="OrthoDB" id="6435348at2759"/>
<dbReference type="Proteomes" id="UP000054359">
    <property type="component" value="Unassembled WGS sequence"/>
</dbReference>
<dbReference type="Pfam" id="PF13843">
    <property type="entry name" value="DDE_Tnp_1_7"/>
    <property type="match status" value="1"/>
</dbReference>
<dbReference type="STRING" id="407821.A0A087T7T5"/>
<evidence type="ECO:0000259" key="1">
    <source>
        <dbReference type="Pfam" id="PF13843"/>
    </source>
</evidence>
<dbReference type="OMA" id="WDAIIYS"/>
<dbReference type="AlphaFoldDB" id="A0A087T7T5"/>